<organism evidence="2 3">
    <name type="scientific">Favolaschia claudopus</name>
    <dbReference type="NCBI Taxonomy" id="2862362"/>
    <lineage>
        <taxon>Eukaryota</taxon>
        <taxon>Fungi</taxon>
        <taxon>Dikarya</taxon>
        <taxon>Basidiomycota</taxon>
        <taxon>Agaricomycotina</taxon>
        <taxon>Agaricomycetes</taxon>
        <taxon>Agaricomycetidae</taxon>
        <taxon>Agaricales</taxon>
        <taxon>Marasmiineae</taxon>
        <taxon>Mycenaceae</taxon>
        <taxon>Favolaschia</taxon>
    </lineage>
</organism>
<accession>A0AAW0CUE9</accession>
<reference evidence="2 3" key="1">
    <citation type="journal article" date="2024" name="J Genomics">
        <title>Draft genome sequencing and assembly of Favolaschia claudopus CIRM-BRFM 2984 isolated from oak limbs.</title>
        <authorList>
            <person name="Navarro D."/>
            <person name="Drula E."/>
            <person name="Chaduli D."/>
            <person name="Cazenave R."/>
            <person name="Ahrendt S."/>
            <person name="Wang J."/>
            <person name="Lipzen A."/>
            <person name="Daum C."/>
            <person name="Barry K."/>
            <person name="Grigoriev I.V."/>
            <person name="Favel A."/>
            <person name="Rosso M.N."/>
            <person name="Martin F."/>
        </authorList>
    </citation>
    <scope>NUCLEOTIDE SEQUENCE [LARGE SCALE GENOMIC DNA]</scope>
    <source>
        <strain evidence="2 3">CIRM-BRFM 2984</strain>
    </source>
</reference>
<dbReference type="EMBL" id="JAWWNJ010000012">
    <property type="protein sequence ID" value="KAK7043498.1"/>
    <property type="molecule type" value="Genomic_DNA"/>
</dbReference>
<evidence type="ECO:0000313" key="2">
    <source>
        <dbReference type="EMBL" id="KAK7043498.1"/>
    </source>
</evidence>
<dbReference type="Proteomes" id="UP001362999">
    <property type="component" value="Unassembled WGS sequence"/>
</dbReference>
<gene>
    <name evidence="2" type="ORF">R3P38DRAFT_3347703</name>
</gene>
<protein>
    <submittedName>
        <fullName evidence="2">Uncharacterized protein</fullName>
    </submittedName>
</protein>
<comment type="caution">
    <text evidence="2">The sequence shown here is derived from an EMBL/GenBank/DDBJ whole genome shotgun (WGS) entry which is preliminary data.</text>
</comment>
<evidence type="ECO:0000313" key="3">
    <source>
        <dbReference type="Proteomes" id="UP001362999"/>
    </source>
</evidence>
<keyword evidence="3" id="KW-1185">Reference proteome</keyword>
<name>A0AAW0CUE9_9AGAR</name>
<feature type="region of interest" description="Disordered" evidence="1">
    <location>
        <begin position="1"/>
        <end position="31"/>
    </location>
</feature>
<feature type="compositionally biased region" description="Basic residues" evidence="1">
    <location>
        <begin position="262"/>
        <end position="271"/>
    </location>
</feature>
<dbReference type="AlphaFoldDB" id="A0AAW0CUE9"/>
<proteinExistence type="predicted"/>
<feature type="compositionally biased region" description="Low complexity" evidence="1">
    <location>
        <begin position="244"/>
        <end position="254"/>
    </location>
</feature>
<feature type="region of interest" description="Disordered" evidence="1">
    <location>
        <begin position="237"/>
        <end position="271"/>
    </location>
</feature>
<evidence type="ECO:0000256" key="1">
    <source>
        <dbReference type="SAM" id="MobiDB-lite"/>
    </source>
</evidence>
<sequence>MLVPHRTIHPTHEREGLSAEHSSPPDWFSMDPAVTAERHTSHTSHAFSAFFDPKISCEREGIGMKDLEKCRGIGWADFILISLRLSIAPFKCVSSRPPGNLVATAGGTISRFECSIAQIHHGVTNALVCGASHMCLSGRALFEVLSVLMFCNSSELPIRNTRAPALFVTIRVQLAAQRSLVKALASISPVEERRELASAPTASASLGKLRPIGARSLRLTTPPLELFRSTPFRPLESENLKGTSSAHSSSFAPSIENESRGRKAKKFSGAD</sequence>